<organism evidence="1 2">
    <name type="scientific">Solibacillus kalamii</name>
    <dbReference type="NCBI Taxonomy" id="1748298"/>
    <lineage>
        <taxon>Bacteria</taxon>
        <taxon>Bacillati</taxon>
        <taxon>Bacillota</taxon>
        <taxon>Bacilli</taxon>
        <taxon>Bacillales</taxon>
        <taxon>Caryophanaceae</taxon>
        <taxon>Solibacillus</taxon>
    </lineage>
</organism>
<comment type="caution">
    <text evidence="1">The sequence shown here is derived from an EMBL/GenBank/DDBJ whole genome shotgun (WGS) entry which is preliminary data.</text>
</comment>
<evidence type="ECO:0000313" key="1">
    <source>
        <dbReference type="EMBL" id="OUZ38266.1"/>
    </source>
</evidence>
<reference evidence="1 2" key="1">
    <citation type="journal article" date="2017" name="Int. J. Syst. Evol. Microbiol.">
        <title>Solibacillus kalamii sp. nov., isolated from a high-efficiency particulate arrestance filter system used in the International Space Station.</title>
        <authorList>
            <person name="Checinska Sielaff A."/>
            <person name="Kumar R.M."/>
            <person name="Pal D."/>
            <person name="Mayilraj S."/>
            <person name="Venkateswaran K."/>
        </authorList>
    </citation>
    <scope>NUCLEOTIDE SEQUENCE [LARGE SCALE GENOMIC DNA]</scope>
    <source>
        <strain evidence="1 2">ISSFR-015</strain>
    </source>
</reference>
<sequence length="75" mass="8921">MYSFVCASNRLRVCFSFIGSTSFFRYLNLKVSLKTCPFFILTSHPEHLLEEPGDILENRHFIRINKNILEDFQIY</sequence>
<gene>
    <name evidence="1" type="ORF">CBM15_14380</name>
</gene>
<keyword evidence="2" id="KW-1185">Reference proteome</keyword>
<name>A0ABX3ZF02_9BACL</name>
<evidence type="ECO:0000313" key="2">
    <source>
        <dbReference type="Proteomes" id="UP000196594"/>
    </source>
</evidence>
<accession>A0ABX3ZF02</accession>
<dbReference type="Proteomes" id="UP000196594">
    <property type="component" value="Unassembled WGS sequence"/>
</dbReference>
<proteinExistence type="predicted"/>
<protein>
    <submittedName>
        <fullName evidence="1">Uncharacterized protein</fullName>
    </submittedName>
</protein>
<dbReference type="EMBL" id="NHNT01000010">
    <property type="protein sequence ID" value="OUZ38266.1"/>
    <property type="molecule type" value="Genomic_DNA"/>
</dbReference>